<dbReference type="Pfam" id="PF04221">
    <property type="entry name" value="RelB"/>
    <property type="match status" value="1"/>
</dbReference>
<dbReference type="AlphaFoldDB" id="A0A450S7E3"/>
<protein>
    <submittedName>
        <fullName evidence="1">Antitoxin component of the RelBE or YafQ-DinJ toxin-antitoxin module</fullName>
    </submittedName>
</protein>
<dbReference type="GO" id="GO:0006355">
    <property type="term" value="P:regulation of DNA-templated transcription"/>
    <property type="evidence" value="ECO:0007669"/>
    <property type="project" value="InterPro"/>
</dbReference>
<accession>A0A450S7E3</accession>
<dbReference type="Gene3D" id="1.10.1220.10">
    <property type="entry name" value="Met repressor-like"/>
    <property type="match status" value="1"/>
</dbReference>
<dbReference type="InterPro" id="IPR007337">
    <property type="entry name" value="RelB/DinJ"/>
</dbReference>
<evidence type="ECO:0000313" key="1">
    <source>
        <dbReference type="EMBL" id="VFJ47799.1"/>
    </source>
</evidence>
<proteinExistence type="predicted"/>
<name>A0A450S7E3_9GAMM</name>
<gene>
    <name evidence="1" type="ORF">BECKDK2373C_GA0170839_101930</name>
</gene>
<dbReference type="EMBL" id="CAADEY010000019">
    <property type="protein sequence ID" value="VFJ47799.1"/>
    <property type="molecule type" value="Genomic_DNA"/>
</dbReference>
<dbReference type="InterPro" id="IPR013321">
    <property type="entry name" value="Arc_rbn_hlx_hlx"/>
</dbReference>
<sequence length="84" mass="9289">MTTIHIDLEDTLVRRADAVLSERGLSIPQAIGQWLSLIAEQECLPIDQGKPNKTTADAMRERDEDLPSFTSVAGLMEYLRGDCA</sequence>
<reference evidence="1" key="1">
    <citation type="submission" date="2019-02" db="EMBL/GenBank/DDBJ databases">
        <authorList>
            <person name="Gruber-Vodicka R. H."/>
            <person name="Seah K. B. B."/>
        </authorList>
    </citation>
    <scope>NUCLEOTIDE SEQUENCE</scope>
    <source>
        <strain evidence="1">BECK_DK161</strain>
    </source>
</reference>
<organism evidence="1">
    <name type="scientific">Candidatus Kentrum sp. DK</name>
    <dbReference type="NCBI Taxonomy" id="2126562"/>
    <lineage>
        <taxon>Bacteria</taxon>
        <taxon>Pseudomonadati</taxon>
        <taxon>Pseudomonadota</taxon>
        <taxon>Gammaproteobacteria</taxon>
        <taxon>Candidatus Kentrum</taxon>
    </lineage>
</organism>